<dbReference type="AlphaFoldDB" id="A0A4S8MRV2"/>
<protein>
    <submittedName>
        <fullName evidence="2">Uncharacterized protein</fullName>
    </submittedName>
</protein>
<dbReference type="OrthoDB" id="3214991at2759"/>
<evidence type="ECO:0000313" key="2">
    <source>
        <dbReference type="EMBL" id="THV05850.1"/>
    </source>
</evidence>
<reference evidence="2 3" key="1">
    <citation type="journal article" date="2019" name="Nat. Ecol. Evol.">
        <title>Megaphylogeny resolves global patterns of mushroom evolution.</title>
        <authorList>
            <person name="Varga T."/>
            <person name="Krizsan K."/>
            <person name="Foldi C."/>
            <person name="Dima B."/>
            <person name="Sanchez-Garcia M."/>
            <person name="Sanchez-Ramirez S."/>
            <person name="Szollosi G.J."/>
            <person name="Szarkandi J.G."/>
            <person name="Papp V."/>
            <person name="Albert L."/>
            <person name="Andreopoulos W."/>
            <person name="Angelini C."/>
            <person name="Antonin V."/>
            <person name="Barry K.W."/>
            <person name="Bougher N.L."/>
            <person name="Buchanan P."/>
            <person name="Buyck B."/>
            <person name="Bense V."/>
            <person name="Catcheside P."/>
            <person name="Chovatia M."/>
            <person name="Cooper J."/>
            <person name="Damon W."/>
            <person name="Desjardin D."/>
            <person name="Finy P."/>
            <person name="Geml J."/>
            <person name="Haridas S."/>
            <person name="Hughes K."/>
            <person name="Justo A."/>
            <person name="Karasinski D."/>
            <person name="Kautmanova I."/>
            <person name="Kiss B."/>
            <person name="Kocsube S."/>
            <person name="Kotiranta H."/>
            <person name="LaButti K.M."/>
            <person name="Lechner B.E."/>
            <person name="Liimatainen K."/>
            <person name="Lipzen A."/>
            <person name="Lukacs Z."/>
            <person name="Mihaltcheva S."/>
            <person name="Morgado L.N."/>
            <person name="Niskanen T."/>
            <person name="Noordeloos M.E."/>
            <person name="Ohm R.A."/>
            <person name="Ortiz-Santana B."/>
            <person name="Ovrebo C."/>
            <person name="Racz N."/>
            <person name="Riley R."/>
            <person name="Savchenko A."/>
            <person name="Shiryaev A."/>
            <person name="Soop K."/>
            <person name="Spirin V."/>
            <person name="Szebenyi C."/>
            <person name="Tomsovsky M."/>
            <person name="Tulloss R.E."/>
            <person name="Uehling J."/>
            <person name="Grigoriev I.V."/>
            <person name="Vagvolgyi C."/>
            <person name="Papp T."/>
            <person name="Martin F.M."/>
            <person name="Miettinen O."/>
            <person name="Hibbett D.S."/>
            <person name="Nagy L.G."/>
        </authorList>
    </citation>
    <scope>NUCLEOTIDE SEQUENCE [LARGE SCALE GENOMIC DNA]</scope>
    <source>
        <strain evidence="2 3">CBS 962.96</strain>
    </source>
</reference>
<dbReference type="Proteomes" id="UP000297245">
    <property type="component" value="Unassembled WGS sequence"/>
</dbReference>
<organism evidence="2 3">
    <name type="scientific">Dendrothele bispora (strain CBS 962.96)</name>
    <dbReference type="NCBI Taxonomy" id="1314807"/>
    <lineage>
        <taxon>Eukaryota</taxon>
        <taxon>Fungi</taxon>
        <taxon>Dikarya</taxon>
        <taxon>Basidiomycota</taxon>
        <taxon>Agaricomycotina</taxon>
        <taxon>Agaricomycetes</taxon>
        <taxon>Agaricomycetidae</taxon>
        <taxon>Agaricales</taxon>
        <taxon>Agaricales incertae sedis</taxon>
        <taxon>Dendrothele</taxon>
    </lineage>
</organism>
<sequence length="797" mass="86823">MSSNNPPLQISPEMAMAQALLQSFFQTAQSQAVFPSTSANPQAIPTNPAASGALSTVQAPVFHDFSSAYAGTQANTARNIAPSQNLPVAGPASAPVASSSDPPPLEPSPSFTSAQPIQPYISPRVPPPQGHPSITQVLDAQAGSVSPPSSGVSFSGMQSLGYCSLVSHANRNRLASSSCVQSVTHGSCQASTSRARQQARERERGLAIPVPVVPDIVPRRPMITNAFYVDDTSQEQRVRLRCQVLPPIFNGGQIPWHNLKKTLVSDFLEKMCLLYDLELSVETTFKRLVDELCTRMSSSWVGWVFPEQVSTPLGNRLPQMSIVEFSNAGRQYRGNGVWMQKTQVDANASIREIAGIKSIGVDVASHVIVDGARFLICLALDHIIPSVIWREPWIPPVAPTSGITELIDFPEHVFQLVYPQRERAPWFKCEGIDIEAAAQHLLLHIKGCMRTGDYSFLLSPRNVVEVQTGVDTAPSSFGIGVKAELLSAAWASLQNNHGQFFSEVVGGFCTPAMSMPMLLSGTISPDCLEAMAIFGALTGLMVLHGHYPDPLGPLFLQFALHNGNLIAFRDHGCQGDISDFDSFFINFMPMQIETICNRSPASHNAALSLMLYRAAIGSEPPLHPEMQAFLKAFRLPAAHGFDLVKAIRTFASGTSGYLSVLSTSHVKSSDNLGAFIHIAEPFSYMSRDLSDMLSQTFRFVDLWKEFLSGTGIPVPTLWEEVKGSFHTMINLDSIDQPYFRPQMFLWSVTGSPRLRSDLADSQIKVALVGDNNNEYCSDAELCALMIRNGHMSLRTCA</sequence>
<name>A0A4S8MRV2_DENBC</name>
<dbReference type="EMBL" id="ML179046">
    <property type="protein sequence ID" value="THV05850.1"/>
    <property type="molecule type" value="Genomic_DNA"/>
</dbReference>
<gene>
    <name evidence="2" type="ORF">K435DRAFT_849595</name>
</gene>
<keyword evidence="3" id="KW-1185">Reference proteome</keyword>
<feature type="region of interest" description="Disordered" evidence="1">
    <location>
        <begin position="82"/>
        <end position="134"/>
    </location>
</feature>
<accession>A0A4S8MRV2</accession>
<evidence type="ECO:0000256" key="1">
    <source>
        <dbReference type="SAM" id="MobiDB-lite"/>
    </source>
</evidence>
<feature type="compositionally biased region" description="Low complexity" evidence="1">
    <location>
        <begin position="87"/>
        <end position="100"/>
    </location>
</feature>
<proteinExistence type="predicted"/>
<evidence type="ECO:0000313" key="3">
    <source>
        <dbReference type="Proteomes" id="UP000297245"/>
    </source>
</evidence>